<reference evidence="1" key="1">
    <citation type="journal article" date="2025" name="Int. J. Syst. Evol. Microbiol.">
        <title>Streptomyces citrinus sp. nov., with yellow diffusible pigment.</title>
        <authorList>
            <person name="He Y."/>
            <person name="Yang E."/>
            <person name="Xu J."/>
            <person name="Sun Y."/>
            <person name="Sun L."/>
        </authorList>
    </citation>
    <scope>NUCLEOTIDE SEQUENCE</scope>
    <source>
        <strain evidence="1">Q6</strain>
    </source>
</reference>
<sequence>MTTYVITVPGTFLRAPDDDTKSGLARRLRPADPHHTELGREEDLDVLTVNDDGRTFSARVEVTAETSGEAEAEAVRGVAAALRDVGFDADEAPLGPPAVTGVDNPA</sequence>
<accession>A0ACD5AR03</accession>
<evidence type="ECO:0000313" key="2">
    <source>
        <dbReference type="Proteomes" id="UP001432251"/>
    </source>
</evidence>
<protein>
    <submittedName>
        <fullName evidence="1">Uncharacterized protein</fullName>
    </submittedName>
</protein>
<proteinExistence type="predicted"/>
<gene>
    <name evidence="1" type="ORF">V2W30_36320</name>
</gene>
<name>A0ACD5AR03_9ACTN</name>
<keyword evidence="2" id="KW-1185">Reference proteome</keyword>
<evidence type="ECO:0000313" key="1">
    <source>
        <dbReference type="EMBL" id="WWQ68263.1"/>
    </source>
</evidence>
<dbReference type="Proteomes" id="UP001432251">
    <property type="component" value="Chromosome"/>
</dbReference>
<organism evidence="1 2">
    <name type="scientific">Streptomyces citrinus</name>
    <dbReference type="NCBI Taxonomy" id="3118173"/>
    <lineage>
        <taxon>Bacteria</taxon>
        <taxon>Bacillati</taxon>
        <taxon>Actinomycetota</taxon>
        <taxon>Actinomycetes</taxon>
        <taxon>Kitasatosporales</taxon>
        <taxon>Streptomycetaceae</taxon>
        <taxon>Streptomyces</taxon>
    </lineage>
</organism>
<dbReference type="EMBL" id="CP146022">
    <property type="protein sequence ID" value="WWQ68263.1"/>
    <property type="molecule type" value="Genomic_DNA"/>
</dbReference>